<comment type="caution">
    <text evidence="2">The sequence shown here is derived from an EMBL/GenBank/DDBJ whole genome shotgun (WGS) entry which is preliminary data.</text>
</comment>
<evidence type="ECO:0000313" key="2">
    <source>
        <dbReference type="EMBL" id="RCH78621.1"/>
    </source>
</evidence>
<dbReference type="AlphaFoldDB" id="A0A367IM96"/>
<reference evidence="2 3" key="1">
    <citation type="journal article" date="2018" name="G3 (Bethesda)">
        <title>Phylogenetic and Phylogenomic Definition of Rhizopus Species.</title>
        <authorList>
            <person name="Gryganskyi A.P."/>
            <person name="Golan J."/>
            <person name="Dolatabadi S."/>
            <person name="Mondo S."/>
            <person name="Robb S."/>
            <person name="Idnurm A."/>
            <person name="Muszewska A."/>
            <person name="Steczkiewicz K."/>
            <person name="Masonjones S."/>
            <person name="Liao H.L."/>
            <person name="Gajdeczka M.T."/>
            <person name="Anike F."/>
            <person name="Vuek A."/>
            <person name="Anishchenko I.M."/>
            <person name="Voigt K."/>
            <person name="de Hoog G.S."/>
            <person name="Smith M.E."/>
            <person name="Heitman J."/>
            <person name="Vilgalys R."/>
            <person name="Stajich J.E."/>
        </authorList>
    </citation>
    <scope>NUCLEOTIDE SEQUENCE [LARGE SCALE GENOMIC DNA]</scope>
    <source>
        <strain evidence="2 3">CBS 357.93</strain>
    </source>
</reference>
<keyword evidence="3" id="KW-1185">Reference proteome</keyword>
<feature type="non-terminal residue" evidence="2">
    <location>
        <position position="64"/>
    </location>
</feature>
<accession>A0A367IM96</accession>
<evidence type="ECO:0008006" key="4">
    <source>
        <dbReference type="Google" id="ProtNLM"/>
    </source>
</evidence>
<dbReference type="EMBL" id="PJQL01005025">
    <property type="protein sequence ID" value="RCH78621.1"/>
    <property type="molecule type" value="Genomic_DNA"/>
</dbReference>
<evidence type="ECO:0000256" key="1">
    <source>
        <dbReference type="SAM" id="MobiDB-lite"/>
    </source>
</evidence>
<dbReference type="Proteomes" id="UP000252139">
    <property type="component" value="Unassembled WGS sequence"/>
</dbReference>
<gene>
    <name evidence="2" type="ORF">CU097_002314</name>
</gene>
<proteinExistence type="predicted"/>
<feature type="non-terminal residue" evidence="2">
    <location>
        <position position="1"/>
    </location>
</feature>
<protein>
    <recommendedName>
        <fullName evidence="4">C2H2-type domain-containing protein</fullName>
    </recommendedName>
</protein>
<feature type="region of interest" description="Disordered" evidence="1">
    <location>
        <begin position="1"/>
        <end position="21"/>
    </location>
</feature>
<evidence type="ECO:0000313" key="3">
    <source>
        <dbReference type="Proteomes" id="UP000252139"/>
    </source>
</evidence>
<name>A0A367IM96_RHIAZ</name>
<sequence>QPSKRLRITKSSNTPSYPCGKRFDTLTELQEHMTVHAASTSSSTQAVVDHFELHADAVHTYEVD</sequence>
<organism evidence="2 3">
    <name type="scientific">Rhizopus azygosporus</name>
    <name type="common">Rhizopus microsporus var. azygosporus</name>
    <dbReference type="NCBI Taxonomy" id="86630"/>
    <lineage>
        <taxon>Eukaryota</taxon>
        <taxon>Fungi</taxon>
        <taxon>Fungi incertae sedis</taxon>
        <taxon>Mucoromycota</taxon>
        <taxon>Mucoromycotina</taxon>
        <taxon>Mucoromycetes</taxon>
        <taxon>Mucorales</taxon>
        <taxon>Mucorineae</taxon>
        <taxon>Rhizopodaceae</taxon>
        <taxon>Rhizopus</taxon>
    </lineage>
</organism>